<evidence type="ECO:0000313" key="1">
    <source>
        <dbReference type="EMBL" id="MBB3971056.1"/>
    </source>
</evidence>
<reference evidence="2" key="2">
    <citation type="submission" date="2019-03" db="EMBL/GenBank/DDBJ databases">
        <authorList>
            <person name="Yan Y.-Q."/>
            <person name="Du Z.-J."/>
        </authorList>
    </citation>
    <scope>NUCLEOTIDE SEQUENCE</scope>
    <source>
        <strain evidence="2">PP-F2FG21</strain>
    </source>
</reference>
<dbReference type="AlphaFoldDB" id="A0A4Y8A5T5"/>
<accession>A0A4Y8A5T5</accession>
<reference evidence="1 4" key="3">
    <citation type="submission" date="2020-08" db="EMBL/GenBank/DDBJ databases">
        <title>Genomic Encyclopedia of Type Strains, Phase IV (KMG-IV): sequencing the most valuable type-strain genomes for metagenomic binning, comparative biology and taxonomic classification.</title>
        <authorList>
            <person name="Goeker M."/>
        </authorList>
    </citation>
    <scope>NUCLEOTIDE SEQUENCE [LARGE SCALE GENOMIC DNA]</scope>
    <source>
        <strain evidence="1 4">DSM 100995</strain>
    </source>
</reference>
<proteinExistence type="predicted"/>
<evidence type="ECO:0000313" key="4">
    <source>
        <dbReference type="Proteomes" id="UP000583101"/>
    </source>
</evidence>
<dbReference type="EMBL" id="JACIEG010000008">
    <property type="protein sequence ID" value="MBB3971056.1"/>
    <property type="molecule type" value="Genomic_DNA"/>
</dbReference>
<dbReference type="Proteomes" id="UP000583101">
    <property type="component" value="Unassembled WGS sequence"/>
</dbReference>
<organism evidence="2 3">
    <name type="scientific">Mucilaginibacter phyllosphaerae</name>
    <dbReference type="NCBI Taxonomy" id="1812349"/>
    <lineage>
        <taxon>Bacteria</taxon>
        <taxon>Pseudomonadati</taxon>
        <taxon>Bacteroidota</taxon>
        <taxon>Sphingobacteriia</taxon>
        <taxon>Sphingobacteriales</taxon>
        <taxon>Sphingobacteriaceae</taxon>
        <taxon>Mucilaginibacter</taxon>
    </lineage>
</organism>
<evidence type="ECO:0008006" key="5">
    <source>
        <dbReference type="Google" id="ProtNLM"/>
    </source>
</evidence>
<protein>
    <recommendedName>
        <fullName evidence="5">Transposase</fullName>
    </recommendedName>
</protein>
<dbReference type="EMBL" id="SNQG01000008">
    <property type="protein sequence ID" value="TEW63794.1"/>
    <property type="molecule type" value="Genomic_DNA"/>
</dbReference>
<evidence type="ECO:0000313" key="2">
    <source>
        <dbReference type="EMBL" id="TEW63794.1"/>
    </source>
</evidence>
<name>A0A4Y8A5T5_9SPHI</name>
<dbReference type="Proteomes" id="UP000297248">
    <property type="component" value="Unassembled WGS sequence"/>
</dbReference>
<reference evidence="2 3" key="1">
    <citation type="journal article" date="2016" name="Int. J. Syst. Evol. Microbiol.">
        <title>Proposal of Mucilaginibacter phyllosphaerae sp. nov. isolated from the phyllosphere of Galium album.</title>
        <authorList>
            <person name="Aydogan E.L."/>
            <person name="Busse H.J."/>
            <person name="Moser G."/>
            <person name="Muller C."/>
            <person name="Kampfer P."/>
            <person name="Glaeser S.P."/>
        </authorList>
    </citation>
    <scope>NUCLEOTIDE SEQUENCE [LARGE SCALE GENOMIC DNA]</scope>
    <source>
        <strain evidence="2 3">PP-F2FG21</strain>
    </source>
</reference>
<gene>
    <name evidence="2" type="ORF">E2R65_18685</name>
    <name evidence="1" type="ORF">GGR35_003683</name>
</gene>
<comment type="caution">
    <text evidence="2">The sequence shown here is derived from an EMBL/GenBank/DDBJ whole genome shotgun (WGS) entry which is preliminary data.</text>
</comment>
<keyword evidence="4" id="KW-1185">Reference proteome</keyword>
<dbReference type="RefSeq" id="WP_134338018.1">
    <property type="nucleotide sequence ID" value="NZ_BMCZ01000008.1"/>
</dbReference>
<sequence>MVASTALAARSGWSICPGMPGQFAPERGGQFDAESLVTFRRNQVVNISGISNETSIQIVFAIIAELANRQLTPKIFERLCYYLLMRFISGRTVFPLYSTFYRLSELYIPDSTHSWLAKHAIFKLITDHGFLSYKTIRTWGGMID</sequence>
<evidence type="ECO:0000313" key="3">
    <source>
        <dbReference type="Proteomes" id="UP000297248"/>
    </source>
</evidence>